<gene>
    <name evidence="5" type="ORF">JK386_11600</name>
</gene>
<dbReference type="SUPFAM" id="SSF49265">
    <property type="entry name" value="Fibronectin type III"/>
    <property type="match status" value="1"/>
</dbReference>
<dbReference type="Gene3D" id="2.60.40.10">
    <property type="entry name" value="Immunoglobulins"/>
    <property type="match status" value="1"/>
</dbReference>
<evidence type="ECO:0000313" key="6">
    <source>
        <dbReference type="Proteomes" id="UP000663791"/>
    </source>
</evidence>
<dbReference type="Proteomes" id="UP000663791">
    <property type="component" value="Unassembled WGS sequence"/>
</dbReference>
<organism evidence="5 6">
    <name type="scientific">Nocardioides faecalis</name>
    <dbReference type="NCBI Taxonomy" id="2803858"/>
    <lineage>
        <taxon>Bacteria</taxon>
        <taxon>Bacillati</taxon>
        <taxon>Actinomycetota</taxon>
        <taxon>Actinomycetes</taxon>
        <taxon>Propionibacteriales</taxon>
        <taxon>Nocardioidaceae</taxon>
        <taxon>Nocardioides</taxon>
    </lineage>
</organism>
<keyword evidence="1" id="KW-0378">Hydrolase</keyword>
<protein>
    <recommendedName>
        <fullName evidence="4">Fibronectin type-III domain-containing protein</fullName>
    </recommendedName>
</protein>
<dbReference type="Gene3D" id="3.40.50.1110">
    <property type="entry name" value="SGNH hydrolase"/>
    <property type="match status" value="1"/>
</dbReference>
<dbReference type="GO" id="GO:0004622">
    <property type="term" value="F:phosphatidylcholine lysophospholipase activity"/>
    <property type="evidence" value="ECO:0007669"/>
    <property type="project" value="TreeGrafter"/>
</dbReference>
<comment type="caution">
    <text evidence="5">The sequence shown here is derived from an EMBL/GenBank/DDBJ whole genome shotgun (WGS) entry which is preliminary data.</text>
</comment>
<feature type="signal peptide" evidence="3">
    <location>
        <begin position="1"/>
        <end position="26"/>
    </location>
</feature>
<dbReference type="InterPro" id="IPR036116">
    <property type="entry name" value="FN3_sf"/>
</dbReference>
<dbReference type="SUPFAM" id="SSF52266">
    <property type="entry name" value="SGNH hydrolase"/>
    <property type="match status" value="1"/>
</dbReference>
<dbReference type="GO" id="GO:0016798">
    <property type="term" value="F:hydrolase activity, acting on glycosyl bonds"/>
    <property type="evidence" value="ECO:0007669"/>
    <property type="project" value="UniProtKB-KW"/>
</dbReference>
<feature type="chain" id="PRO_5037346534" description="Fibronectin type-III domain-containing protein" evidence="3">
    <location>
        <begin position="27"/>
        <end position="460"/>
    </location>
</feature>
<evidence type="ECO:0000256" key="1">
    <source>
        <dbReference type="ARBA" id="ARBA00023295"/>
    </source>
</evidence>
<keyword evidence="3" id="KW-0732">Signal</keyword>
<keyword evidence="1" id="KW-0326">Glycosidase</keyword>
<reference evidence="5" key="1">
    <citation type="submission" date="2021-01" db="EMBL/GenBank/DDBJ databases">
        <title>Novel species in genus Nocardioides.</title>
        <authorList>
            <person name="Zhang G."/>
        </authorList>
    </citation>
    <scope>NUCLEOTIDE SEQUENCE</scope>
    <source>
        <strain evidence="5">Zg-536</strain>
    </source>
</reference>
<keyword evidence="2" id="KW-0119">Carbohydrate metabolism</keyword>
<evidence type="ECO:0000259" key="4">
    <source>
        <dbReference type="SMART" id="SM00060"/>
    </source>
</evidence>
<dbReference type="RefSeq" id="WP_205291863.1">
    <property type="nucleotide sequence ID" value="NZ_CP074406.1"/>
</dbReference>
<dbReference type="SMART" id="SM00060">
    <property type="entry name" value="FN3"/>
    <property type="match status" value="2"/>
</dbReference>
<keyword evidence="2" id="KW-0624">Polysaccharide degradation</keyword>
<dbReference type="InterPro" id="IPR051532">
    <property type="entry name" value="Ester_Hydrolysis_Enzymes"/>
</dbReference>
<dbReference type="PANTHER" id="PTHR30383:SF5">
    <property type="entry name" value="SGNH HYDROLASE-TYPE ESTERASE DOMAIN-CONTAINING PROTEIN"/>
    <property type="match status" value="1"/>
</dbReference>
<name>A0A938YB08_9ACTN</name>
<sequence>MAGGRLGRALLAAVTVACVTLSAALAAPGQAAGEPGGSEPTPGAEAVRVLIVGDSVTHGSSGDWTWRYRLWHHLVDSGVDVDFVGPRRDLWNLRTDAAGATSYADPAFDQDHAAKWGMWAALPDVPFDVLAADTAADVVVVMLGAIDLLWTDEPASTVVDRMRQIVTEVRRGRPGAHVVLAQATQRWFDGVPEFNAGLDDVAAELSEPGSRVVVAATARDYDLAGDTWDGSHANARGEVRIAAAVADALASAGVGPPAPRPLVLPPVGPVQTPSLSAVGGDGRATLAWVGPDAATSHRLWSRDVTARAPWSVHAEGLPRDGDRAVAGLRNGHRYEFRLQPVKGDDLPETGVYSPTVAVVPAAVALPPARPPALSKVRSLRASAGRRCVRLTWARVPHATAYRVQRFSGGRWRGGTRTKHTRVTLKKLPAAKAWRFRVRAVRGDRSGPSKVIRVVRRAGRC</sequence>
<feature type="domain" description="Fibronectin type-III" evidence="4">
    <location>
        <begin position="267"/>
        <end position="345"/>
    </location>
</feature>
<proteinExistence type="predicted"/>
<dbReference type="GO" id="GO:0000272">
    <property type="term" value="P:polysaccharide catabolic process"/>
    <property type="evidence" value="ECO:0007669"/>
    <property type="project" value="UniProtKB-KW"/>
</dbReference>
<evidence type="ECO:0000313" key="5">
    <source>
        <dbReference type="EMBL" id="MBM9460549.1"/>
    </source>
</evidence>
<dbReference type="InterPro" id="IPR013830">
    <property type="entry name" value="SGNH_hydro"/>
</dbReference>
<dbReference type="AlphaFoldDB" id="A0A938YB08"/>
<dbReference type="InterPro" id="IPR013783">
    <property type="entry name" value="Ig-like_fold"/>
</dbReference>
<dbReference type="PANTHER" id="PTHR30383">
    <property type="entry name" value="THIOESTERASE 1/PROTEASE 1/LYSOPHOSPHOLIPASE L1"/>
    <property type="match status" value="1"/>
</dbReference>
<evidence type="ECO:0000256" key="2">
    <source>
        <dbReference type="ARBA" id="ARBA00023326"/>
    </source>
</evidence>
<feature type="domain" description="Fibronectin type-III" evidence="4">
    <location>
        <begin position="370"/>
        <end position="448"/>
    </location>
</feature>
<evidence type="ECO:0000256" key="3">
    <source>
        <dbReference type="SAM" id="SignalP"/>
    </source>
</evidence>
<dbReference type="CDD" id="cd00063">
    <property type="entry name" value="FN3"/>
    <property type="match status" value="1"/>
</dbReference>
<dbReference type="Pfam" id="PF13472">
    <property type="entry name" value="Lipase_GDSL_2"/>
    <property type="match status" value="1"/>
</dbReference>
<accession>A0A938YB08</accession>
<keyword evidence="6" id="KW-1185">Reference proteome</keyword>
<dbReference type="InterPro" id="IPR036514">
    <property type="entry name" value="SGNH_hydro_sf"/>
</dbReference>
<dbReference type="EMBL" id="JAERTX010000009">
    <property type="protein sequence ID" value="MBM9460549.1"/>
    <property type="molecule type" value="Genomic_DNA"/>
</dbReference>
<dbReference type="InterPro" id="IPR003961">
    <property type="entry name" value="FN3_dom"/>
</dbReference>